<keyword evidence="2 3" id="KW-1133">Transmembrane helix</keyword>
<dbReference type="GO" id="GO:0030150">
    <property type="term" value="P:protein import into mitochondrial matrix"/>
    <property type="evidence" value="ECO:0007669"/>
    <property type="project" value="TreeGrafter"/>
</dbReference>
<comment type="caution">
    <text evidence="4">The sequence shown here is derived from an EMBL/GenBank/DDBJ whole genome shotgun (WGS) entry which is preliminary data.</text>
</comment>
<accession>A0A8T0DPL1</accession>
<dbReference type="AlphaFoldDB" id="A0A8T0DPL1"/>
<protein>
    <submittedName>
        <fullName evidence="4">Translocase of the inner mitochondrial membrane 14 isoform d</fullName>
    </submittedName>
</protein>
<evidence type="ECO:0000313" key="4">
    <source>
        <dbReference type="EMBL" id="KAF8568958.1"/>
    </source>
</evidence>
<keyword evidence="1 3" id="KW-0812">Transmembrane</keyword>
<evidence type="ECO:0000256" key="1">
    <source>
        <dbReference type="ARBA" id="ARBA00022692"/>
    </source>
</evidence>
<feature type="transmembrane region" description="Helical" evidence="3">
    <location>
        <begin position="32"/>
        <end position="53"/>
    </location>
</feature>
<dbReference type="GO" id="GO:0001671">
    <property type="term" value="F:ATPase activator activity"/>
    <property type="evidence" value="ECO:0007669"/>
    <property type="project" value="TreeGrafter"/>
</dbReference>
<evidence type="ECO:0000256" key="3">
    <source>
        <dbReference type="SAM" id="Phobius"/>
    </source>
</evidence>
<dbReference type="PANTHER" id="PTHR12763">
    <property type="match status" value="1"/>
</dbReference>
<evidence type="ECO:0000256" key="2">
    <source>
        <dbReference type="ARBA" id="ARBA00022989"/>
    </source>
</evidence>
<gene>
    <name evidence="4" type="ORF">P879_07314</name>
</gene>
<dbReference type="EMBL" id="JTDF01002303">
    <property type="protein sequence ID" value="KAF8568958.1"/>
    <property type="molecule type" value="Genomic_DNA"/>
</dbReference>
<sequence length="104" mass="11910">MKSLRTNGPIEWKQTFRWRPAARIFLITRSLLSVHAVLVGFGLLGVGLVGRYVTRRLNFAKIPDLLRLTATSNSKYYRGGFEAKMSRREAALILGVRYFVHFLP</sequence>
<keyword evidence="5" id="KW-1185">Reference proteome</keyword>
<keyword evidence="3" id="KW-0472">Membrane</keyword>
<name>A0A8T0DPL1_9TREM</name>
<evidence type="ECO:0000313" key="5">
    <source>
        <dbReference type="Proteomes" id="UP000699462"/>
    </source>
</evidence>
<proteinExistence type="predicted"/>
<organism evidence="4 5">
    <name type="scientific">Paragonimus westermani</name>
    <dbReference type="NCBI Taxonomy" id="34504"/>
    <lineage>
        <taxon>Eukaryota</taxon>
        <taxon>Metazoa</taxon>
        <taxon>Spiralia</taxon>
        <taxon>Lophotrochozoa</taxon>
        <taxon>Platyhelminthes</taxon>
        <taxon>Trematoda</taxon>
        <taxon>Digenea</taxon>
        <taxon>Plagiorchiida</taxon>
        <taxon>Troglotremata</taxon>
        <taxon>Troglotrematidae</taxon>
        <taxon>Paragonimus</taxon>
    </lineage>
</organism>
<dbReference type="PANTHER" id="PTHR12763:SF28">
    <property type="entry name" value="GEO10507P1-RELATED"/>
    <property type="match status" value="1"/>
</dbReference>
<dbReference type="OrthoDB" id="240298at2759"/>
<dbReference type="Proteomes" id="UP000699462">
    <property type="component" value="Unassembled WGS sequence"/>
</dbReference>
<reference evidence="4 5" key="1">
    <citation type="submission" date="2019-07" db="EMBL/GenBank/DDBJ databases">
        <title>Annotation for the trematode Paragonimus westermani.</title>
        <authorList>
            <person name="Choi Y.-J."/>
        </authorList>
    </citation>
    <scope>NUCLEOTIDE SEQUENCE [LARGE SCALE GENOMIC DNA]</scope>
    <source>
        <strain evidence="4">180907_Pwestermani</strain>
    </source>
</reference>
<dbReference type="GO" id="GO:0001405">
    <property type="term" value="C:PAM complex, Tim23 associated import motor"/>
    <property type="evidence" value="ECO:0007669"/>
    <property type="project" value="TreeGrafter"/>
</dbReference>